<proteinExistence type="predicted"/>
<dbReference type="AlphaFoldDB" id="A0A1I8BXH3"/>
<accession>A0A1I8BXH3</accession>
<name>A0A1I8BXH3_MELHA</name>
<keyword evidence="1" id="KW-1185">Reference proteome</keyword>
<reference evidence="2" key="1">
    <citation type="submission" date="2016-11" db="UniProtKB">
        <authorList>
            <consortium name="WormBaseParasite"/>
        </authorList>
    </citation>
    <scope>IDENTIFICATION</scope>
</reference>
<sequence>MEYVRQDANLQALLAEFYDRYPLVTNMQAPACNADPFFESRLFCWEKDFNKWKSNKGKRVCEIGFCFIGLDKNELVQGCGKCTEQQNLTNCINCSTPLCNTKKILLSPIKCFHQNINFQPKTNKTCHHIYDNCYIARDIFWRVEQNCGECPTKYKNCVKCNNSDFCNKESLIPLIITSKITKTSIITTTTKNKENKTIKTKISLKSFGYSSKFQIKIAIIVVVSINILCDKL</sequence>
<organism evidence="1 2">
    <name type="scientific">Meloidogyne hapla</name>
    <name type="common">Root-knot nematode worm</name>
    <dbReference type="NCBI Taxonomy" id="6305"/>
    <lineage>
        <taxon>Eukaryota</taxon>
        <taxon>Metazoa</taxon>
        <taxon>Ecdysozoa</taxon>
        <taxon>Nematoda</taxon>
        <taxon>Chromadorea</taxon>
        <taxon>Rhabditida</taxon>
        <taxon>Tylenchina</taxon>
        <taxon>Tylenchomorpha</taxon>
        <taxon>Tylenchoidea</taxon>
        <taxon>Meloidogynidae</taxon>
        <taxon>Meloidogyninae</taxon>
        <taxon>Meloidogyne</taxon>
    </lineage>
</organism>
<evidence type="ECO:0000313" key="1">
    <source>
        <dbReference type="Proteomes" id="UP000095281"/>
    </source>
</evidence>
<evidence type="ECO:0000313" key="2">
    <source>
        <dbReference type="WBParaSite" id="MhA1_Contig715.frz3.gene8"/>
    </source>
</evidence>
<dbReference type="WBParaSite" id="MhA1_Contig715.frz3.gene8">
    <property type="protein sequence ID" value="MhA1_Contig715.frz3.gene8"/>
    <property type="gene ID" value="MhA1_Contig715.frz3.gene8"/>
</dbReference>
<protein>
    <submittedName>
        <fullName evidence="2">ShKT domain-containing protein</fullName>
    </submittedName>
</protein>
<dbReference type="Proteomes" id="UP000095281">
    <property type="component" value="Unplaced"/>
</dbReference>